<dbReference type="InterPro" id="IPR029060">
    <property type="entry name" value="PIN-like_dom_sf"/>
</dbReference>
<accession>A0ABZ1C2B6</accession>
<gene>
    <name evidence="2" type="ORF">K1X11_013600</name>
</gene>
<evidence type="ECO:0000313" key="2">
    <source>
        <dbReference type="EMBL" id="WRQ85842.1"/>
    </source>
</evidence>
<reference evidence="2 3" key="2">
    <citation type="submission" date="2023-12" db="EMBL/GenBank/DDBJ databases">
        <title>Description of an unclassified Opitutus bacterium of Verrucomicrobiota.</title>
        <authorList>
            <person name="Zhang D.-F."/>
        </authorList>
    </citation>
    <scope>NUCLEOTIDE SEQUENCE [LARGE SCALE GENOMIC DNA]</scope>
    <source>
        <strain evidence="2 3">WL0086</strain>
    </source>
</reference>
<keyword evidence="3" id="KW-1185">Reference proteome</keyword>
<dbReference type="EMBL" id="CP139781">
    <property type="protein sequence ID" value="WRQ85842.1"/>
    <property type="molecule type" value="Genomic_DNA"/>
</dbReference>
<proteinExistence type="predicted"/>
<protein>
    <submittedName>
        <fullName evidence="2">PIN domain-containing protein</fullName>
    </submittedName>
</protein>
<dbReference type="Proteomes" id="UP000738431">
    <property type="component" value="Chromosome"/>
</dbReference>
<dbReference type="Pfam" id="PF01850">
    <property type="entry name" value="PIN"/>
    <property type="match status" value="1"/>
</dbReference>
<sequence length="145" mass="15903">MSEALYIDTSCWLKLLFPEPESAAVAALMGAESLVVVSSLVRVEAEQQIASRRAGGLLTAAKHKKVQRAMNDLLGMEPFQARELGGVLWPLALEQIARAKEPCRTLDRLHLAAMAELGVTRILTHDRRQEAAAREMGYAVVVPRV</sequence>
<dbReference type="InterPro" id="IPR002716">
    <property type="entry name" value="PIN_dom"/>
</dbReference>
<dbReference type="RefSeq" id="WP_221032661.1">
    <property type="nucleotide sequence ID" value="NZ_CP139781.1"/>
</dbReference>
<evidence type="ECO:0000313" key="3">
    <source>
        <dbReference type="Proteomes" id="UP000738431"/>
    </source>
</evidence>
<name>A0ABZ1C2B6_9BACT</name>
<dbReference type="SUPFAM" id="SSF88723">
    <property type="entry name" value="PIN domain-like"/>
    <property type="match status" value="1"/>
</dbReference>
<organism evidence="2 3">
    <name type="scientific">Actomonas aquatica</name>
    <dbReference type="NCBI Taxonomy" id="2866162"/>
    <lineage>
        <taxon>Bacteria</taxon>
        <taxon>Pseudomonadati</taxon>
        <taxon>Verrucomicrobiota</taxon>
        <taxon>Opitutia</taxon>
        <taxon>Opitutales</taxon>
        <taxon>Opitutaceae</taxon>
        <taxon>Actomonas</taxon>
    </lineage>
</organism>
<dbReference type="Gene3D" id="3.40.50.1010">
    <property type="entry name" value="5'-nuclease"/>
    <property type="match status" value="1"/>
</dbReference>
<evidence type="ECO:0000259" key="1">
    <source>
        <dbReference type="Pfam" id="PF01850"/>
    </source>
</evidence>
<feature type="domain" description="PIN" evidence="1">
    <location>
        <begin position="6"/>
        <end position="134"/>
    </location>
</feature>
<reference evidence="2 3" key="1">
    <citation type="submission" date="2021-08" db="EMBL/GenBank/DDBJ databases">
        <authorList>
            <person name="Zhang D."/>
            <person name="Zhang A."/>
            <person name="Wang L."/>
        </authorList>
    </citation>
    <scope>NUCLEOTIDE SEQUENCE [LARGE SCALE GENOMIC DNA]</scope>
    <source>
        <strain evidence="2 3">WL0086</strain>
    </source>
</reference>